<comment type="caution">
    <text evidence="1">The sequence shown here is derived from an EMBL/GenBank/DDBJ whole genome shotgun (WGS) entry which is preliminary data.</text>
</comment>
<keyword evidence="2" id="KW-1185">Reference proteome</keyword>
<reference evidence="1 2" key="1">
    <citation type="journal article" date="2024" name="BMC Biol.">
        <title>Comparative genomics of Ascetosporea gives new insight into the evolutionary basis for animal parasitism in Rhizaria.</title>
        <authorList>
            <person name="Hiltunen Thoren M."/>
            <person name="Onut-Brannstrom I."/>
            <person name="Alfjorden A."/>
            <person name="Peckova H."/>
            <person name="Swords F."/>
            <person name="Hooper C."/>
            <person name="Holzer A.S."/>
            <person name="Bass D."/>
            <person name="Burki F."/>
        </authorList>
    </citation>
    <scope>NUCLEOTIDE SEQUENCE [LARGE SCALE GENOMIC DNA]</scope>
    <source>
        <strain evidence="1">20-A016</strain>
    </source>
</reference>
<proteinExistence type="predicted"/>
<evidence type="ECO:0000313" key="1">
    <source>
        <dbReference type="EMBL" id="MES1918257.1"/>
    </source>
</evidence>
<name>A0ABV2AF38_9EUKA</name>
<dbReference type="Proteomes" id="UP001439008">
    <property type="component" value="Unassembled WGS sequence"/>
</dbReference>
<protein>
    <submittedName>
        <fullName evidence="1">Uncharacterized protein</fullName>
    </submittedName>
</protein>
<sequence>MQILFENKDAKIELLVGYKKLNTVVSLSNLATKMNCRIKFCDFVNVFPGFSRIDFSFNSSPLFDFDISTGCFKLTEIPGFSRWMQYFLKTEMFSGVIFPKKASLLLVNEDVEEKRVIGGLIMHGQQVSHSEGMLRVNFAYILIIYLL</sequence>
<dbReference type="EMBL" id="JBDODL010000033">
    <property type="protein sequence ID" value="MES1918257.1"/>
    <property type="molecule type" value="Genomic_DNA"/>
</dbReference>
<accession>A0ABV2AF38</accession>
<evidence type="ECO:0000313" key="2">
    <source>
        <dbReference type="Proteomes" id="UP001439008"/>
    </source>
</evidence>
<gene>
    <name evidence="1" type="ORF">MHBO_000251</name>
</gene>
<organism evidence="1 2">
    <name type="scientific">Bonamia ostreae</name>
    <dbReference type="NCBI Taxonomy" id="126728"/>
    <lineage>
        <taxon>Eukaryota</taxon>
        <taxon>Sar</taxon>
        <taxon>Rhizaria</taxon>
        <taxon>Endomyxa</taxon>
        <taxon>Ascetosporea</taxon>
        <taxon>Haplosporida</taxon>
        <taxon>Bonamia</taxon>
    </lineage>
</organism>